<dbReference type="RefSeq" id="WP_371837794.1">
    <property type="nucleotide sequence ID" value="NZ_JBGMEK010000006.1"/>
</dbReference>
<evidence type="ECO:0000256" key="3">
    <source>
        <dbReference type="ARBA" id="ARBA00022729"/>
    </source>
</evidence>
<reference evidence="6 7" key="1">
    <citation type="submission" date="2024-08" db="EMBL/GenBank/DDBJ databases">
        <authorList>
            <person name="Ishaq N."/>
        </authorList>
    </citation>
    <scope>NUCLEOTIDE SEQUENCE [LARGE SCALE GENOMIC DNA]</scope>
    <source>
        <strain evidence="6 7">DSM 18651</strain>
    </source>
</reference>
<evidence type="ECO:0000313" key="7">
    <source>
        <dbReference type="Proteomes" id="UP001569428"/>
    </source>
</evidence>
<evidence type="ECO:0000256" key="2">
    <source>
        <dbReference type="ARBA" id="ARBA00022448"/>
    </source>
</evidence>
<dbReference type="PIRSF" id="PIRSF028205">
    <property type="entry name" value="UCP028205"/>
    <property type="match status" value="1"/>
</dbReference>
<evidence type="ECO:0000256" key="1">
    <source>
        <dbReference type="ARBA" id="ARBA00011245"/>
    </source>
</evidence>
<comment type="subunit">
    <text evidence="1">Monomer.</text>
</comment>
<dbReference type="InterPro" id="IPR011220">
    <property type="entry name" value="UCP028205"/>
</dbReference>
<proteinExistence type="predicted"/>
<evidence type="ECO:0000259" key="5">
    <source>
        <dbReference type="Pfam" id="PF17131"/>
    </source>
</evidence>
<dbReference type="SUPFAM" id="SSF89392">
    <property type="entry name" value="Prokaryotic lipoproteins and lipoprotein localization factors"/>
    <property type="match status" value="1"/>
</dbReference>
<evidence type="ECO:0000313" key="6">
    <source>
        <dbReference type="EMBL" id="MFA0810185.1"/>
    </source>
</evidence>
<keyword evidence="3" id="KW-0732">Signal</keyword>
<protein>
    <submittedName>
        <fullName evidence="6">Outer membrane lipoprotein-sorting protein</fullName>
    </submittedName>
</protein>
<keyword evidence="4" id="KW-0653">Protein transport</keyword>
<dbReference type="EMBL" id="JBGMEK010000006">
    <property type="protein sequence ID" value="MFA0810185.1"/>
    <property type="molecule type" value="Genomic_DNA"/>
</dbReference>
<keyword evidence="7" id="KW-1185">Reference proteome</keyword>
<keyword evidence="6" id="KW-0449">Lipoprotein</keyword>
<dbReference type="CDD" id="cd16329">
    <property type="entry name" value="LolA_like"/>
    <property type="match status" value="1"/>
</dbReference>
<accession>A0ABV4NVW7</accession>
<dbReference type="Gene3D" id="2.50.20.10">
    <property type="entry name" value="Lipoprotein localisation LolA/LolB/LppX"/>
    <property type="match status" value="1"/>
</dbReference>
<keyword evidence="2" id="KW-0813">Transport</keyword>
<evidence type="ECO:0000256" key="4">
    <source>
        <dbReference type="ARBA" id="ARBA00022927"/>
    </source>
</evidence>
<sequence length="247" mass="28788">MEKYRFGFWIVFLLVFSLSSKAEVTAEYLVNRLDEVRGYRDQGFVFDIINISYKKDKEPRTNTLSVKVFNDKSLIRFESPARERGRAMLKEDSNMWLYIPGTRRIIRIAPSQRLIGETSNGDVVGTNFSRDYGAKIVGEESVEGREYWLLELTSTASGVAYAKVKVWMAKADGHQPLKSEFYSRSDRLLKTAFYKEYKKYFGELKVHKLLLVDALMQDNYTWMKFDNYQLEELDPAIFQKASLGRLN</sequence>
<gene>
    <name evidence="6" type="ORF">ACCI49_04570</name>
</gene>
<dbReference type="InterPro" id="IPR029046">
    <property type="entry name" value="LolA/LolB/LppX"/>
</dbReference>
<comment type="caution">
    <text evidence="6">The sequence shown here is derived from an EMBL/GenBank/DDBJ whole genome shotgun (WGS) entry which is preliminary data.</text>
</comment>
<dbReference type="InterPro" id="IPR033399">
    <property type="entry name" value="TP_0789-like"/>
</dbReference>
<name>A0ABV4NVW7_9GAMM</name>
<organism evidence="6 7">
    <name type="scientific">Microbulbifer epialgicus</name>
    <dbReference type="NCBI Taxonomy" id="393907"/>
    <lineage>
        <taxon>Bacteria</taxon>
        <taxon>Pseudomonadati</taxon>
        <taxon>Pseudomonadota</taxon>
        <taxon>Gammaproteobacteria</taxon>
        <taxon>Cellvibrionales</taxon>
        <taxon>Microbulbiferaceae</taxon>
        <taxon>Microbulbifer</taxon>
    </lineage>
</organism>
<dbReference type="Proteomes" id="UP001569428">
    <property type="component" value="Unassembled WGS sequence"/>
</dbReference>
<feature type="domain" description="Uncharacterized protein TP-0789" evidence="5">
    <location>
        <begin position="70"/>
        <end position="245"/>
    </location>
</feature>
<dbReference type="Pfam" id="PF17131">
    <property type="entry name" value="LolA_like"/>
    <property type="match status" value="1"/>
</dbReference>